<dbReference type="SUPFAM" id="SSF47459">
    <property type="entry name" value="HLH, helix-loop-helix DNA-binding domain"/>
    <property type="match status" value="1"/>
</dbReference>
<dbReference type="SMART" id="SM00353">
    <property type="entry name" value="HLH"/>
    <property type="match status" value="1"/>
</dbReference>
<keyword evidence="6" id="KW-0539">Nucleus</keyword>
<dbReference type="WBParaSite" id="ACRNAN_Path_660.g2480.t1">
    <property type="protein sequence ID" value="ACRNAN_Path_660.g2480.t1"/>
    <property type="gene ID" value="ACRNAN_Path_660.g2480"/>
</dbReference>
<dbReference type="GO" id="GO:0046983">
    <property type="term" value="F:protein dimerization activity"/>
    <property type="evidence" value="ECO:0007669"/>
    <property type="project" value="InterPro"/>
</dbReference>
<dbReference type="AlphaFoldDB" id="A0A914CA28"/>
<evidence type="ECO:0000313" key="9">
    <source>
        <dbReference type="Proteomes" id="UP000887540"/>
    </source>
</evidence>
<evidence type="ECO:0000256" key="2">
    <source>
        <dbReference type="ARBA" id="ARBA00022782"/>
    </source>
</evidence>
<dbReference type="PANTHER" id="PTHR23349:SF50">
    <property type="entry name" value="PROTEIN TWIST"/>
    <property type="match status" value="1"/>
</dbReference>
<organism evidence="9 10">
    <name type="scientific">Acrobeloides nanus</name>
    <dbReference type="NCBI Taxonomy" id="290746"/>
    <lineage>
        <taxon>Eukaryota</taxon>
        <taxon>Metazoa</taxon>
        <taxon>Ecdysozoa</taxon>
        <taxon>Nematoda</taxon>
        <taxon>Chromadorea</taxon>
        <taxon>Rhabditida</taxon>
        <taxon>Tylenchina</taxon>
        <taxon>Cephalobomorpha</taxon>
        <taxon>Cephaloboidea</taxon>
        <taxon>Cephalobidae</taxon>
        <taxon>Acrobeloides</taxon>
    </lineage>
</organism>
<accession>A0A914CA28</accession>
<evidence type="ECO:0000313" key="10">
    <source>
        <dbReference type="WBParaSite" id="ACRNAN_Path_660.g2480.t1"/>
    </source>
</evidence>
<feature type="compositionally biased region" description="Basic residues" evidence="7">
    <location>
        <begin position="1"/>
        <end position="13"/>
    </location>
</feature>
<proteinExistence type="predicted"/>
<sequence length="195" mass="21632">MVARKKTSPARKKGQSEEEALLQRVSANRRERQRTKELNDAFTMLRRIIPSMPSDKMSKIHTLKIATEYIRFLDQMNSDGYKLFGCDISLYEENGVNLQTSFSLWRGGMAQPTVNVFSETPYYPSSSIRPINGDADGWFLTGKSEHNSDASSSSSNIVGYLSSSTADYGALIASGLVLDQSLNPSASSTLHPRRP</sequence>
<name>A0A914CA28_9BILA</name>
<evidence type="ECO:0000256" key="5">
    <source>
        <dbReference type="ARBA" id="ARBA00023163"/>
    </source>
</evidence>
<protein>
    <submittedName>
        <fullName evidence="10">BHLH domain-containing protein</fullName>
    </submittedName>
</protein>
<evidence type="ECO:0000259" key="8">
    <source>
        <dbReference type="PROSITE" id="PS50888"/>
    </source>
</evidence>
<evidence type="ECO:0000256" key="7">
    <source>
        <dbReference type="SAM" id="MobiDB-lite"/>
    </source>
</evidence>
<dbReference type="InterPro" id="IPR050283">
    <property type="entry name" value="E-box_TF_Regulators"/>
</dbReference>
<reference evidence="10" key="1">
    <citation type="submission" date="2022-11" db="UniProtKB">
        <authorList>
            <consortium name="WormBaseParasite"/>
        </authorList>
    </citation>
    <scope>IDENTIFICATION</scope>
</reference>
<feature type="domain" description="BHLH" evidence="8">
    <location>
        <begin position="22"/>
        <end position="73"/>
    </location>
</feature>
<dbReference type="Pfam" id="PF00010">
    <property type="entry name" value="HLH"/>
    <property type="match status" value="1"/>
</dbReference>
<dbReference type="GO" id="GO:0000981">
    <property type="term" value="F:DNA-binding transcription factor activity, RNA polymerase II-specific"/>
    <property type="evidence" value="ECO:0007669"/>
    <property type="project" value="TreeGrafter"/>
</dbReference>
<keyword evidence="4" id="KW-0238">DNA-binding</keyword>
<dbReference type="Proteomes" id="UP000887540">
    <property type="component" value="Unplaced"/>
</dbReference>
<dbReference type="GO" id="GO:0000977">
    <property type="term" value="F:RNA polymerase II transcription regulatory region sequence-specific DNA binding"/>
    <property type="evidence" value="ECO:0007669"/>
    <property type="project" value="TreeGrafter"/>
</dbReference>
<evidence type="ECO:0000256" key="1">
    <source>
        <dbReference type="ARBA" id="ARBA00022473"/>
    </source>
</evidence>
<dbReference type="Gene3D" id="4.10.280.10">
    <property type="entry name" value="Helix-loop-helix DNA-binding domain"/>
    <property type="match status" value="1"/>
</dbReference>
<keyword evidence="5" id="KW-0804">Transcription</keyword>
<keyword evidence="3" id="KW-0805">Transcription regulation</keyword>
<dbReference type="PROSITE" id="PS50888">
    <property type="entry name" value="BHLH"/>
    <property type="match status" value="1"/>
</dbReference>
<evidence type="ECO:0000256" key="4">
    <source>
        <dbReference type="ARBA" id="ARBA00023125"/>
    </source>
</evidence>
<dbReference type="PANTHER" id="PTHR23349">
    <property type="entry name" value="BASIC HELIX-LOOP-HELIX TRANSCRIPTION FACTOR, TWIST"/>
    <property type="match status" value="1"/>
</dbReference>
<keyword evidence="1" id="KW-0217">Developmental protein</keyword>
<feature type="region of interest" description="Disordered" evidence="7">
    <location>
        <begin position="1"/>
        <end position="35"/>
    </location>
</feature>
<dbReference type="GO" id="GO:0030154">
    <property type="term" value="P:cell differentiation"/>
    <property type="evidence" value="ECO:0007669"/>
    <property type="project" value="UniProtKB-KW"/>
</dbReference>
<dbReference type="InterPro" id="IPR011598">
    <property type="entry name" value="bHLH_dom"/>
</dbReference>
<keyword evidence="9" id="KW-1185">Reference proteome</keyword>
<evidence type="ECO:0000256" key="6">
    <source>
        <dbReference type="ARBA" id="ARBA00023242"/>
    </source>
</evidence>
<keyword evidence="2" id="KW-0221">Differentiation</keyword>
<evidence type="ECO:0000256" key="3">
    <source>
        <dbReference type="ARBA" id="ARBA00023015"/>
    </source>
</evidence>
<dbReference type="InterPro" id="IPR036638">
    <property type="entry name" value="HLH_DNA-bd_sf"/>
</dbReference>